<organism evidence="1 2">
    <name type="scientific">Cyberlindnera jadinii (strain ATCC 18201 / CBS 1600 / BCRC 20928 / JCM 3617 / NBRC 0987 / NRRL Y-1542)</name>
    <name type="common">Torula yeast</name>
    <name type="synonym">Candida utilis</name>
    <dbReference type="NCBI Taxonomy" id="983966"/>
    <lineage>
        <taxon>Eukaryota</taxon>
        <taxon>Fungi</taxon>
        <taxon>Dikarya</taxon>
        <taxon>Ascomycota</taxon>
        <taxon>Saccharomycotina</taxon>
        <taxon>Saccharomycetes</taxon>
        <taxon>Phaffomycetales</taxon>
        <taxon>Phaffomycetaceae</taxon>
        <taxon>Cyberlindnera</taxon>
    </lineage>
</organism>
<sequence length="162" mass="18273">MYQHTSALIHLQTPGKIFQEAISTSQIPSSTPRAHFCSIQYTIVHDGGYLEAFKFPNLKQLELKFVSFSPESLDFSKLEKLSLDACQSTDVESRWNLPCLKTLTVIQSFDTINESIDYQATTIGELSLNSIDDLETREGISNDSILRMVKSPRPGGIWKTFH</sequence>
<reference evidence="2" key="1">
    <citation type="journal article" date="2015" name="J. Biotechnol.">
        <title>The structure of the Cyberlindnera jadinii genome and its relation to Candida utilis analyzed by the occurrence of single nucleotide polymorphisms.</title>
        <authorList>
            <person name="Rupp O."/>
            <person name="Brinkrolf K."/>
            <person name="Buerth C."/>
            <person name="Kunigo M."/>
            <person name="Schneider J."/>
            <person name="Jaenicke S."/>
            <person name="Goesmann A."/>
            <person name="Puehler A."/>
            <person name="Jaeger K.-E."/>
            <person name="Ernst J.F."/>
        </authorList>
    </citation>
    <scope>NUCLEOTIDE SEQUENCE [LARGE SCALE GENOMIC DNA]</scope>
    <source>
        <strain evidence="2">ATCC 18201 / CBS 1600 / BCRC 20928 / JCM 3617 / NBRC 0987 / NRRL Y-1542</strain>
    </source>
</reference>
<dbReference type="EMBL" id="CDQK01000006">
    <property type="protein sequence ID" value="CEP24441.1"/>
    <property type="molecule type" value="Genomic_DNA"/>
</dbReference>
<accession>A0A0H5C876</accession>
<protein>
    <submittedName>
        <fullName evidence="1">Uncharacterized protein</fullName>
    </submittedName>
</protein>
<evidence type="ECO:0000313" key="1">
    <source>
        <dbReference type="EMBL" id="CEP24441.1"/>
    </source>
</evidence>
<name>A0A0H5C876_CYBJN</name>
<dbReference type="AlphaFoldDB" id="A0A0H5C876"/>
<evidence type="ECO:0000313" key="2">
    <source>
        <dbReference type="Proteomes" id="UP000038830"/>
    </source>
</evidence>
<dbReference type="Proteomes" id="UP000038830">
    <property type="component" value="Unassembled WGS sequence"/>
</dbReference>
<gene>
    <name evidence="1" type="ORF">BN1211_5264</name>
</gene>
<proteinExistence type="predicted"/>